<dbReference type="EMBL" id="CP002083">
    <property type="protein sequence ID" value="ADJ24819.1"/>
    <property type="molecule type" value="Genomic_DNA"/>
</dbReference>
<keyword evidence="2" id="KW-0472">Membrane</keyword>
<keyword evidence="4" id="KW-1185">Reference proteome</keyword>
<dbReference type="STRING" id="582899.Hden_3024"/>
<keyword evidence="2" id="KW-1133">Transmembrane helix</keyword>
<feature type="transmembrane region" description="Helical" evidence="2">
    <location>
        <begin position="6"/>
        <end position="27"/>
    </location>
</feature>
<name>D8JVG5_HYPDA</name>
<protein>
    <submittedName>
        <fullName evidence="3">Uncharacterized protein</fullName>
    </submittedName>
</protein>
<dbReference type="AlphaFoldDB" id="D8JVG5"/>
<evidence type="ECO:0000256" key="1">
    <source>
        <dbReference type="SAM" id="MobiDB-lite"/>
    </source>
</evidence>
<keyword evidence="2" id="KW-0812">Transmembrane</keyword>
<organism evidence="3 4">
    <name type="scientific">Hyphomicrobium denitrificans (strain ATCC 51888 / DSM 1869 / NCIMB 11706 / TK 0415)</name>
    <dbReference type="NCBI Taxonomy" id="582899"/>
    <lineage>
        <taxon>Bacteria</taxon>
        <taxon>Pseudomonadati</taxon>
        <taxon>Pseudomonadota</taxon>
        <taxon>Alphaproteobacteria</taxon>
        <taxon>Hyphomicrobiales</taxon>
        <taxon>Hyphomicrobiaceae</taxon>
        <taxon>Hyphomicrobium</taxon>
    </lineage>
</organism>
<reference evidence="4" key="1">
    <citation type="journal article" date="2011" name="J. Bacteriol.">
        <title>Genome sequences of eight morphologically diverse alphaproteobacteria.</title>
        <authorList>
            <consortium name="US DOE Joint Genome Institute"/>
            <person name="Brown P.J."/>
            <person name="Kysela D.T."/>
            <person name="Buechlein A."/>
            <person name="Hemmerich C."/>
            <person name="Brun Y.V."/>
        </authorList>
    </citation>
    <scope>NUCLEOTIDE SEQUENCE [LARGE SCALE GENOMIC DNA]</scope>
    <source>
        <strain evidence="4">ATCC 51888 / DSM 1869 / NCIB 11706 / TK 0415</strain>
    </source>
</reference>
<evidence type="ECO:0000313" key="4">
    <source>
        <dbReference type="Proteomes" id="UP000002033"/>
    </source>
</evidence>
<dbReference type="RefSeq" id="WP_013216978.1">
    <property type="nucleotide sequence ID" value="NC_014313.1"/>
</dbReference>
<sequence length="264" mass="28881">MYDALTSTPVILAAAAAWFLGVVGTWASPRIARRIRLLREGHLARLARPPALIDDGPVSKAAVGVQPVARTSLPPPQQEAPPVAVSVATRAPQFDTSGAKVLHPAVAAERFAAWMRANGGTDYLWVGELDLNYLYFCKEENLFPVELKGLREFLYLLPGVYHDRPRIGGAQWERFRRRMGYWYADRGLDPPQRPVVVRILPAELVPAARVRDWPGEGRPESGSVAPRGRTAAVSGKKRSLSNADGRVHDRPDQGFGPASLPKAA</sequence>
<dbReference type="HOGENOM" id="CLU_1052809_0_0_5"/>
<feature type="region of interest" description="Disordered" evidence="1">
    <location>
        <begin position="211"/>
        <end position="264"/>
    </location>
</feature>
<evidence type="ECO:0000256" key="2">
    <source>
        <dbReference type="SAM" id="Phobius"/>
    </source>
</evidence>
<gene>
    <name evidence="3" type="ordered locus">Hden_3024</name>
</gene>
<dbReference type="Proteomes" id="UP000002033">
    <property type="component" value="Chromosome"/>
</dbReference>
<evidence type="ECO:0000313" key="3">
    <source>
        <dbReference type="EMBL" id="ADJ24819.1"/>
    </source>
</evidence>
<accession>D8JVG5</accession>
<dbReference type="OrthoDB" id="9790710at2"/>
<dbReference type="KEGG" id="hdn:Hden_3024"/>
<proteinExistence type="predicted"/>